<gene>
    <name evidence="1" type="ORF">LSH36_40g07000</name>
</gene>
<dbReference type="Proteomes" id="UP001208570">
    <property type="component" value="Unassembled WGS sequence"/>
</dbReference>
<comment type="caution">
    <text evidence="1">The sequence shown here is derived from an EMBL/GenBank/DDBJ whole genome shotgun (WGS) entry which is preliminary data.</text>
</comment>
<dbReference type="AlphaFoldDB" id="A0AAD9K7I2"/>
<keyword evidence="2" id="KW-1185">Reference proteome</keyword>
<evidence type="ECO:0000313" key="2">
    <source>
        <dbReference type="Proteomes" id="UP001208570"/>
    </source>
</evidence>
<proteinExistence type="predicted"/>
<dbReference type="EMBL" id="JAODUP010000040">
    <property type="protein sequence ID" value="KAK2166259.1"/>
    <property type="molecule type" value="Genomic_DNA"/>
</dbReference>
<accession>A0AAD9K7I2</accession>
<organism evidence="1 2">
    <name type="scientific">Paralvinella palmiformis</name>
    <dbReference type="NCBI Taxonomy" id="53620"/>
    <lineage>
        <taxon>Eukaryota</taxon>
        <taxon>Metazoa</taxon>
        <taxon>Spiralia</taxon>
        <taxon>Lophotrochozoa</taxon>
        <taxon>Annelida</taxon>
        <taxon>Polychaeta</taxon>
        <taxon>Sedentaria</taxon>
        <taxon>Canalipalpata</taxon>
        <taxon>Terebellida</taxon>
        <taxon>Terebelliformia</taxon>
        <taxon>Alvinellidae</taxon>
        <taxon>Paralvinella</taxon>
    </lineage>
</organism>
<reference evidence="1" key="1">
    <citation type="journal article" date="2023" name="Mol. Biol. Evol.">
        <title>Third-Generation Sequencing Reveals the Adaptive Role of the Epigenome in Three Deep-Sea Polychaetes.</title>
        <authorList>
            <person name="Perez M."/>
            <person name="Aroh O."/>
            <person name="Sun Y."/>
            <person name="Lan Y."/>
            <person name="Juniper S.K."/>
            <person name="Young C.R."/>
            <person name="Angers B."/>
            <person name="Qian P.Y."/>
        </authorList>
    </citation>
    <scope>NUCLEOTIDE SEQUENCE</scope>
    <source>
        <strain evidence="1">P08H-3</strain>
    </source>
</reference>
<protein>
    <submittedName>
        <fullName evidence="1">Uncharacterized protein</fullName>
    </submittedName>
</protein>
<sequence length="49" mass="5615">MSRCSASMEANLNAFVFWTGGYKYEKGTLMGNCHYLTRFKHNNALHNTV</sequence>
<name>A0AAD9K7I2_9ANNE</name>
<evidence type="ECO:0000313" key="1">
    <source>
        <dbReference type="EMBL" id="KAK2166259.1"/>
    </source>
</evidence>